<dbReference type="Proteomes" id="UP001157502">
    <property type="component" value="Chromosome 22"/>
</dbReference>
<proteinExistence type="predicted"/>
<evidence type="ECO:0000313" key="2">
    <source>
        <dbReference type="Proteomes" id="UP001157502"/>
    </source>
</evidence>
<dbReference type="EMBL" id="CM055749">
    <property type="protein sequence ID" value="KAJ7994635.1"/>
    <property type="molecule type" value="Genomic_DNA"/>
</dbReference>
<evidence type="ECO:0000313" key="1">
    <source>
        <dbReference type="EMBL" id="KAJ7994635.1"/>
    </source>
</evidence>
<sequence>MERRESGSTPQGWIYLGLPAVCRSAVSQPERGFKAVIGVRAATRQCLIHKSRQASIRRNRTVPEARGPILSCPNVHQSIRLTITPVDKVGQVLSQDAPLFIHNVLC</sequence>
<keyword evidence="2" id="KW-1185">Reference proteome</keyword>
<name>A0ACC2FTR2_DALPE</name>
<reference evidence="1" key="1">
    <citation type="submission" date="2021-05" db="EMBL/GenBank/DDBJ databases">
        <authorList>
            <person name="Pan Q."/>
            <person name="Jouanno E."/>
            <person name="Zahm M."/>
            <person name="Klopp C."/>
            <person name="Cabau C."/>
            <person name="Louis A."/>
            <person name="Berthelot C."/>
            <person name="Parey E."/>
            <person name="Roest Crollius H."/>
            <person name="Montfort J."/>
            <person name="Robinson-Rechavi M."/>
            <person name="Bouchez O."/>
            <person name="Lampietro C."/>
            <person name="Lopez Roques C."/>
            <person name="Donnadieu C."/>
            <person name="Postlethwait J."/>
            <person name="Bobe J."/>
            <person name="Dillon D."/>
            <person name="Chandos A."/>
            <person name="von Hippel F."/>
            <person name="Guiguen Y."/>
        </authorList>
    </citation>
    <scope>NUCLEOTIDE SEQUENCE</scope>
    <source>
        <strain evidence="1">YG-Jan2019</strain>
    </source>
</reference>
<comment type="caution">
    <text evidence="1">The sequence shown here is derived from an EMBL/GenBank/DDBJ whole genome shotgun (WGS) entry which is preliminary data.</text>
</comment>
<gene>
    <name evidence="1" type="ORF">DPEC_G00251520</name>
</gene>
<protein>
    <submittedName>
        <fullName evidence="1">Uncharacterized protein</fullName>
    </submittedName>
</protein>
<accession>A0ACC2FTR2</accession>
<organism evidence="1 2">
    <name type="scientific">Dallia pectoralis</name>
    <name type="common">Alaska blackfish</name>
    <dbReference type="NCBI Taxonomy" id="75939"/>
    <lineage>
        <taxon>Eukaryota</taxon>
        <taxon>Metazoa</taxon>
        <taxon>Chordata</taxon>
        <taxon>Craniata</taxon>
        <taxon>Vertebrata</taxon>
        <taxon>Euteleostomi</taxon>
        <taxon>Actinopterygii</taxon>
        <taxon>Neopterygii</taxon>
        <taxon>Teleostei</taxon>
        <taxon>Protacanthopterygii</taxon>
        <taxon>Esociformes</taxon>
        <taxon>Umbridae</taxon>
        <taxon>Dallia</taxon>
    </lineage>
</organism>